<evidence type="ECO:0000313" key="4">
    <source>
        <dbReference type="EMBL" id="KUG17909.1"/>
    </source>
</evidence>
<dbReference type="InterPro" id="IPR005111">
    <property type="entry name" value="MoeA_C_domain_IV"/>
</dbReference>
<dbReference type="SUPFAM" id="SSF63882">
    <property type="entry name" value="MoeA N-terminal region -like"/>
    <property type="match status" value="1"/>
</dbReference>
<dbReference type="UniPathway" id="UPA00344"/>
<sequence>MPKEFRSLISLQEAKSIISDHLPPAREKAVALGSSLGCILAEKVISSQDVPGFGRASMDGYAVISQDTIVAREDRPASLRLAGSVPMGRRPEIEISRGEAAEVSTGSMMPKGADAVVMIEYSLAQKGIVYIRRPAFGGENVQAAGSDISFGEAVLFPGTPIAAREIGVLAALGRESVRVRSLDVGLASTGAELIPPGRELLLGQIYDINSYTIAAGVEDCGARPRSYGILPDDKEQMARTLLRMAEECDMILVSGSTSAGAGDMIYQVIEEVGELIFHGVNFKPGKPTIFGIIRGKPCIGLPGYPTSALTVFAELAAPAIRSVLGRGHSENKTAGRLAGPLRTEGRQQMLAVGVSGDLVYPVDKGSGSITTLALADGVIEIPAGVEFLEGGSPVQVRLFSPAQGPCLVVAGENSLFLERLAEDLPWRLMLLNTGSYRGRIYLEDGIADLAAVSSPLEEAPKGEAKVVWSGKRELGLIYRDPSAPVDPASQRIVGWPRDSAMKEAFEQALTEMGIGAPVYVRLAKTHTAMAAIVASGRADLGFGEKEAASQAGLGFKPVVEDELYLLAGPKGLGNPRIKSLMSALPLQTI</sequence>
<dbReference type="InterPro" id="IPR005110">
    <property type="entry name" value="MoeA_linker/N"/>
</dbReference>
<dbReference type="InterPro" id="IPR024370">
    <property type="entry name" value="PBP_domain"/>
</dbReference>
<dbReference type="InterPro" id="IPR036425">
    <property type="entry name" value="MoaB/Mog-like_dom_sf"/>
</dbReference>
<dbReference type="PANTHER" id="PTHR10192">
    <property type="entry name" value="MOLYBDOPTERIN BIOSYNTHESIS PROTEIN"/>
    <property type="match status" value="1"/>
</dbReference>
<dbReference type="InterPro" id="IPR008284">
    <property type="entry name" value="MoCF_biosynth_CS"/>
</dbReference>
<evidence type="ECO:0000256" key="1">
    <source>
        <dbReference type="ARBA" id="ARBA00005046"/>
    </source>
</evidence>
<dbReference type="PROSITE" id="PS01079">
    <property type="entry name" value="MOCF_BIOSYNTHESIS_2"/>
    <property type="match status" value="1"/>
</dbReference>
<accession>A0A0W8FAN8</accession>
<dbReference type="Gene3D" id="2.40.340.10">
    <property type="entry name" value="MoeA, C-terminal, domain IV"/>
    <property type="match status" value="1"/>
</dbReference>
<comment type="caution">
    <text evidence="4">The sequence shown here is derived from an EMBL/GenBank/DDBJ whole genome shotgun (WGS) entry which is preliminary data.</text>
</comment>
<reference evidence="4" key="1">
    <citation type="journal article" date="2015" name="Proc. Natl. Acad. Sci. U.S.A.">
        <title>Networks of energetic and metabolic interactions define dynamics in microbial communities.</title>
        <authorList>
            <person name="Embree M."/>
            <person name="Liu J.K."/>
            <person name="Al-Bassam M.M."/>
            <person name="Zengler K."/>
        </authorList>
    </citation>
    <scope>NUCLEOTIDE SEQUENCE</scope>
</reference>
<dbReference type="Gene3D" id="3.90.105.10">
    <property type="entry name" value="Molybdopterin biosynthesis moea protein, domain 2"/>
    <property type="match status" value="1"/>
</dbReference>
<dbReference type="Gene3D" id="3.40.980.10">
    <property type="entry name" value="MoaB/Mog-like domain"/>
    <property type="match status" value="1"/>
</dbReference>
<evidence type="ECO:0000256" key="2">
    <source>
        <dbReference type="ARBA" id="ARBA00023150"/>
    </source>
</evidence>
<dbReference type="InterPro" id="IPR036135">
    <property type="entry name" value="MoeA_linker/N_sf"/>
</dbReference>
<dbReference type="NCBIfam" id="TIGR00177">
    <property type="entry name" value="molyb_syn"/>
    <property type="match status" value="1"/>
</dbReference>
<dbReference type="SUPFAM" id="SSF53218">
    <property type="entry name" value="Molybdenum cofactor biosynthesis proteins"/>
    <property type="match status" value="1"/>
</dbReference>
<name>A0A0W8FAN8_9ZZZZ</name>
<dbReference type="InterPro" id="IPR036688">
    <property type="entry name" value="MoeA_C_domain_IV_sf"/>
</dbReference>
<dbReference type="AlphaFoldDB" id="A0A0W8FAN8"/>
<dbReference type="SMART" id="SM00852">
    <property type="entry name" value="MoCF_biosynth"/>
    <property type="match status" value="1"/>
</dbReference>
<dbReference type="NCBIfam" id="NF011068">
    <property type="entry name" value="PRK14498.1"/>
    <property type="match status" value="1"/>
</dbReference>
<dbReference type="GO" id="GO:0005737">
    <property type="term" value="C:cytoplasm"/>
    <property type="evidence" value="ECO:0007669"/>
    <property type="project" value="TreeGrafter"/>
</dbReference>
<gene>
    <name evidence="4" type="ORF">ASZ90_012391</name>
</gene>
<proteinExistence type="predicted"/>
<dbReference type="InterPro" id="IPR001453">
    <property type="entry name" value="MoaB/Mog_dom"/>
</dbReference>
<comment type="pathway">
    <text evidence="1">Cofactor biosynthesis; molybdopterin biosynthesis.</text>
</comment>
<dbReference type="CDD" id="cd00887">
    <property type="entry name" value="MoeA"/>
    <property type="match status" value="1"/>
</dbReference>
<organism evidence="4">
    <name type="scientific">hydrocarbon metagenome</name>
    <dbReference type="NCBI Taxonomy" id="938273"/>
    <lineage>
        <taxon>unclassified sequences</taxon>
        <taxon>metagenomes</taxon>
        <taxon>ecological metagenomes</taxon>
    </lineage>
</organism>
<evidence type="ECO:0000259" key="3">
    <source>
        <dbReference type="SMART" id="SM00852"/>
    </source>
</evidence>
<dbReference type="NCBIfam" id="NF045515">
    <property type="entry name" value="Glp_gephyrin"/>
    <property type="match status" value="1"/>
</dbReference>
<dbReference type="GO" id="GO:0006777">
    <property type="term" value="P:Mo-molybdopterin cofactor biosynthetic process"/>
    <property type="evidence" value="ECO:0007669"/>
    <property type="project" value="UniProtKB-KW"/>
</dbReference>
<dbReference type="InterPro" id="IPR038987">
    <property type="entry name" value="MoeA-like"/>
</dbReference>
<dbReference type="PANTHER" id="PTHR10192:SF5">
    <property type="entry name" value="GEPHYRIN"/>
    <property type="match status" value="1"/>
</dbReference>
<dbReference type="EMBL" id="LNQE01001414">
    <property type="protein sequence ID" value="KUG17909.1"/>
    <property type="molecule type" value="Genomic_DNA"/>
</dbReference>
<protein>
    <submittedName>
        <fullName evidence="4">Molybdopterin biosynthesis protein moea / periplasmic molybdate-binding domain</fullName>
    </submittedName>
</protein>
<dbReference type="Pfam" id="PF12727">
    <property type="entry name" value="PBP_like"/>
    <property type="match status" value="1"/>
</dbReference>
<dbReference type="Pfam" id="PF03454">
    <property type="entry name" value="MoeA_C"/>
    <property type="match status" value="1"/>
</dbReference>
<dbReference type="Pfam" id="PF00994">
    <property type="entry name" value="MoCF_biosynth"/>
    <property type="match status" value="1"/>
</dbReference>
<feature type="domain" description="MoaB/Mog" evidence="3">
    <location>
        <begin position="185"/>
        <end position="322"/>
    </location>
</feature>
<dbReference type="SUPFAM" id="SSF63867">
    <property type="entry name" value="MoeA C-terminal domain-like"/>
    <property type="match status" value="1"/>
</dbReference>
<dbReference type="Pfam" id="PF03453">
    <property type="entry name" value="MoeA_N"/>
    <property type="match status" value="1"/>
</dbReference>
<dbReference type="GO" id="GO:0061599">
    <property type="term" value="F:molybdopterin molybdotransferase activity"/>
    <property type="evidence" value="ECO:0007669"/>
    <property type="project" value="TreeGrafter"/>
</dbReference>
<keyword evidence="2" id="KW-0501">Molybdenum cofactor biosynthesis</keyword>
<dbReference type="Gene3D" id="2.170.190.11">
    <property type="entry name" value="Molybdopterin biosynthesis moea protein, domain 3"/>
    <property type="match status" value="1"/>
</dbReference>